<dbReference type="AlphaFoldDB" id="A0A7Y0L5Y2"/>
<dbReference type="RefSeq" id="WP_169101577.1">
    <property type="nucleotide sequence ID" value="NZ_JABBVZ010000072.1"/>
</dbReference>
<keyword evidence="5" id="KW-0449">Lipoprotein</keyword>
<evidence type="ECO:0000256" key="3">
    <source>
        <dbReference type="ARBA" id="ARBA00023136"/>
    </source>
</evidence>
<dbReference type="Pfam" id="PF01547">
    <property type="entry name" value="SBP_bac_1"/>
    <property type="match status" value="1"/>
</dbReference>
<dbReference type="InterPro" id="IPR050490">
    <property type="entry name" value="Bact_solute-bd_prot1"/>
</dbReference>
<evidence type="ECO:0000256" key="5">
    <source>
        <dbReference type="ARBA" id="ARBA00023288"/>
    </source>
</evidence>
<sequence length="439" mass="48256">MKRYALLLASAAALSAGLAGCGSGGTSGSSSSGPQTVKLITWENPPAVKVLKKIDTEFHQKYPNITVEYQTAANTAGGYQTMQQTAIKSDSTDLMGILPFEPLPKHPTISNESDTQLWATHDQFLALNGQPWVKNFSKTDEATASYNGKIYGLVTGVYQYGVFYNKTIFTKYHLSVPTTYNQFIHVDQVLKSHGVTPLFVGLQNVGPVYLQFIWKPLMQEVWGTTLPHGTTLDAALWNGQAKWTSPKFIEVLKRTKQVMQYLEPNFAGVPWESMPGDFANGKAAMLLDGSWDLPSVQQANPKLQVGFFPFPGSNNASNNTPTTQGDLTFAVLANSKDKSAALKWLNFFAQPKIYAQYVNATGISPSLTEGTFNSYSSQVLGTWFGKGESINNLPALPTTGPYWDQTTNFPTAIMDMYQGKYTPNQVAKMYQSGWPQVIK</sequence>
<evidence type="ECO:0000256" key="6">
    <source>
        <dbReference type="SAM" id="SignalP"/>
    </source>
</evidence>
<gene>
    <name evidence="7" type="ORF">HIJ39_16370</name>
</gene>
<keyword evidence="4" id="KW-0564">Palmitate</keyword>
<name>A0A7Y0L5Y2_9FIRM</name>
<keyword evidence="3" id="KW-0472">Membrane</keyword>
<keyword evidence="8" id="KW-1185">Reference proteome</keyword>
<dbReference type="InterPro" id="IPR006059">
    <property type="entry name" value="SBP"/>
</dbReference>
<dbReference type="SUPFAM" id="SSF53850">
    <property type="entry name" value="Periplasmic binding protein-like II"/>
    <property type="match status" value="1"/>
</dbReference>
<evidence type="ECO:0000256" key="4">
    <source>
        <dbReference type="ARBA" id="ARBA00023139"/>
    </source>
</evidence>
<evidence type="ECO:0000313" key="7">
    <source>
        <dbReference type="EMBL" id="NMP23909.1"/>
    </source>
</evidence>
<evidence type="ECO:0000313" key="8">
    <source>
        <dbReference type="Proteomes" id="UP000533476"/>
    </source>
</evidence>
<dbReference type="PANTHER" id="PTHR43649">
    <property type="entry name" value="ARABINOSE-BINDING PROTEIN-RELATED"/>
    <property type="match status" value="1"/>
</dbReference>
<keyword evidence="2 6" id="KW-0732">Signal</keyword>
<dbReference type="PROSITE" id="PS51257">
    <property type="entry name" value="PROKAR_LIPOPROTEIN"/>
    <property type="match status" value="1"/>
</dbReference>
<feature type="signal peptide" evidence="6">
    <location>
        <begin position="1"/>
        <end position="21"/>
    </location>
</feature>
<dbReference type="EMBL" id="JABBVZ010000072">
    <property type="protein sequence ID" value="NMP23909.1"/>
    <property type="molecule type" value="Genomic_DNA"/>
</dbReference>
<accession>A0A7Y0L5Y2</accession>
<organism evidence="7 8">
    <name type="scientific">Sulfobacillus harzensis</name>
    <dbReference type="NCBI Taxonomy" id="2729629"/>
    <lineage>
        <taxon>Bacteria</taxon>
        <taxon>Bacillati</taxon>
        <taxon>Bacillota</taxon>
        <taxon>Clostridia</taxon>
        <taxon>Eubacteriales</taxon>
        <taxon>Clostridiales Family XVII. Incertae Sedis</taxon>
        <taxon>Sulfobacillus</taxon>
    </lineage>
</organism>
<keyword evidence="1" id="KW-1003">Cell membrane</keyword>
<dbReference type="PANTHER" id="PTHR43649:SF33">
    <property type="entry name" value="POLYGALACTURONAN_RHAMNOGALACTURONAN-BINDING PROTEIN YTCQ"/>
    <property type="match status" value="1"/>
</dbReference>
<dbReference type="Gene3D" id="3.40.190.10">
    <property type="entry name" value="Periplasmic binding protein-like II"/>
    <property type="match status" value="2"/>
</dbReference>
<feature type="chain" id="PRO_5030511526" evidence="6">
    <location>
        <begin position="22"/>
        <end position="439"/>
    </location>
</feature>
<protein>
    <submittedName>
        <fullName evidence="7">Extracellular solute-binding protein</fullName>
    </submittedName>
</protein>
<evidence type="ECO:0000256" key="2">
    <source>
        <dbReference type="ARBA" id="ARBA00022729"/>
    </source>
</evidence>
<evidence type="ECO:0000256" key="1">
    <source>
        <dbReference type="ARBA" id="ARBA00022475"/>
    </source>
</evidence>
<proteinExistence type="predicted"/>
<comment type="caution">
    <text evidence="7">The sequence shown here is derived from an EMBL/GenBank/DDBJ whole genome shotgun (WGS) entry which is preliminary data.</text>
</comment>
<dbReference type="Proteomes" id="UP000533476">
    <property type="component" value="Unassembled WGS sequence"/>
</dbReference>
<reference evidence="7 8" key="1">
    <citation type="submission" date="2020-04" db="EMBL/GenBank/DDBJ databases">
        <authorList>
            <person name="Zhang R."/>
            <person name="Schippers A."/>
        </authorList>
    </citation>
    <scope>NUCLEOTIDE SEQUENCE [LARGE SCALE GENOMIC DNA]</scope>
    <source>
        <strain evidence="7 8">DSM 109850</strain>
    </source>
</reference>